<dbReference type="Proteomes" id="UP001518925">
    <property type="component" value="Unassembled WGS sequence"/>
</dbReference>
<keyword evidence="2" id="KW-1185">Reference proteome</keyword>
<gene>
    <name evidence="1" type="ORF">JR050_15910</name>
</gene>
<accession>A0ABS2DKZ6</accession>
<dbReference type="RefSeq" id="WP_204204508.1">
    <property type="nucleotide sequence ID" value="NZ_JAFELM010000039.1"/>
</dbReference>
<sequence length="222" mass="26037">MQLKEILLQDFTNKQKKNEIGFTLQTNLFQLLLSKYLQGIHTQDVEYLHVYCLGNLTEITYDSYTIENGLTVKIPYNPIQFLNLQSYEEKFSEYKRILDSFIAPVFLEKGWDYTPVTKALNEIKRHEGKLEFPLKGTPKKNPNRKYSAFVYGIHTITSFQLIGKILDKNGECLAEKLLVEEVPNANIYRRFLGQAKWIDNYNFQVFSKTSKWVETITIKKDD</sequence>
<protein>
    <submittedName>
        <fullName evidence="1">Uncharacterized protein</fullName>
    </submittedName>
</protein>
<dbReference type="EMBL" id="JAFELM010000039">
    <property type="protein sequence ID" value="MBM6619154.1"/>
    <property type="molecule type" value="Genomic_DNA"/>
</dbReference>
<organism evidence="1 2">
    <name type="scientific">Bacillus suaedaesalsae</name>
    <dbReference type="NCBI Taxonomy" id="2810349"/>
    <lineage>
        <taxon>Bacteria</taxon>
        <taxon>Bacillati</taxon>
        <taxon>Bacillota</taxon>
        <taxon>Bacilli</taxon>
        <taxon>Bacillales</taxon>
        <taxon>Bacillaceae</taxon>
        <taxon>Bacillus</taxon>
    </lineage>
</organism>
<name>A0ABS2DKZ6_9BACI</name>
<evidence type="ECO:0000313" key="2">
    <source>
        <dbReference type="Proteomes" id="UP001518925"/>
    </source>
</evidence>
<comment type="caution">
    <text evidence="1">The sequence shown here is derived from an EMBL/GenBank/DDBJ whole genome shotgun (WGS) entry which is preliminary data.</text>
</comment>
<proteinExistence type="predicted"/>
<evidence type="ECO:0000313" key="1">
    <source>
        <dbReference type="EMBL" id="MBM6619154.1"/>
    </source>
</evidence>
<reference evidence="1 2" key="1">
    <citation type="submission" date="2021-02" db="EMBL/GenBank/DDBJ databases">
        <title>Bacillus sp. RD4P76, an endophyte from a halophyte.</title>
        <authorList>
            <person name="Sun J.-Q."/>
        </authorList>
    </citation>
    <scope>NUCLEOTIDE SEQUENCE [LARGE SCALE GENOMIC DNA]</scope>
    <source>
        <strain evidence="1 2">RD4P76</strain>
    </source>
</reference>